<reference evidence="4 5" key="1">
    <citation type="submission" date="2019-03" db="EMBL/GenBank/DDBJ databases">
        <title>Genomics of glacier-inhabiting Cryobacterium strains.</title>
        <authorList>
            <person name="Liu Q."/>
            <person name="Xin Y.-H."/>
        </authorList>
    </citation>
    <scope>NUCLEOTIDE SEQUENCE [LARGE SCALE GENOMIC DNA]</scope>
    <source>
        <strain evidence="4 5">TMT1-1</strain>
    </source>
</reference>
<gene>
    <name evidence="4" type="ORF">E3T27_15265</name>
</gene>
<comment type="caution">
    <text evidence="4">The sequence shown here is derived from an EMBL/GenBank/DDBJ whole genome shotgun (WGS) entry which is preliminary data.</text>
</comment>
<evidence type="ECO:0000256" key="2">
    <source>
        <dbReference type="ARBA" id="ARBA00023239"/>
    </source>
</evidence>
<evidence type="ECO:0000313" key="4">
    <source>
        <dbReference type="EMBL" id="TFD23531.1"/>
    </source>
</evidence>
<dbReference type="EMBL" id="SOGT01000016">
    <property type="protein sequence ID" value="TFD23531.1"/>
    <property type="molecule type" value="Genomic_DNA"/>
</dbReference>
<dbReference type="Proteomes" id="UP000298424">
    <property type="component" value="Unassembled WGS sequence"/>
</dbReference>
<dbReference type="RefSeq" id="WP_134573796.1">
    <property type="nucleotide sequence ID" value="NZ_SOGT01000016.1"/>
</dbReference>
<dbReference type="PANTHER" id="PTHR33542">
    <property type="entry name" value="SIROHYDROCHLORIN FERROCHELATASE, CHLOROPLASTIC"/>
    <property type="match status" value="1"/>
</dbReference>
<feature type="region of interest" description="Disordered" evidence="3">
    <location>
        <begin position="10"/>
        <end position="44"/>
    </location>
</feature>
<dbReference type="AlphaFoldDB" id="A0A4R8ZA01"/>
<dbReference type="Gene3D" id="3.40.50.1400">
    <property type="match status" value="2"/>
</dbReference>
<dbReference type="SUPFAM" id="SSF53800">
    <property type="entry name" value="Chelatase"/>
    <property type="match status" value="1"/>
</dbReference>
<name>A0A4R8ZA01_9MICO</name>
<sequence length="285" mass="29850">MTLLGERARAAQHSIEWHRASGRGAERSGTERSGTERSGDERATPAPAALVAISHGTNSADGQAAIAALVDAVALAHPELAVSGGFVDVQQPDVAASLGAVPPDSAAVVVPLLLSAGYHVHVDLQRETSAHDRVTTVSRALGPDDRLIDVLEHRLRADGFDTRVPGQEIVLAAAGSSDARAVHDCRTVGALLEERLGVRVTVGFLSAATPRLACAVTGARLRSEHVTVSTYLMAPGFFFDLTRVQSVGAELVTAPLLLPGETAPAALVDVVVDRYREAKEQAQIF</sequence>
<dbReference type="GO" id="GO:0016829">
    <property type="term" value="F:lyase activity"/>
    <property type="evidence" value="ECO:0007669"/>
    <property type="project" value="UniProtKB-KW"/>
</dbReference>
<keyword evidence="2" id="KW-0456">Lyase</keyword>
<keyword evidence="5" id="KW-1185">Reference proteome</keyword>
<dbReference type="OrthoDB" id="7345302at2"/>
<organism evidence="4 5">
    <name type="scientific">Cryobacterium lyxosi</name>
    <dbReference type="NCBI Taxonomy" id="1259228"/>
    <lineage>
        <taxon>Bacteria</taxon>
        <taxon>Bacillati</taxon>
        <taxon>Actinomycetota</taxon>
        <taxon>Actinomycetes</taxon>
        <taxon>Micrococcales</taxon>
        <taxon>Microbacteriaceae</taxon>
        <taxon>Cryobacterium</taxon>
    </lineage>
</organism>
<dbReference type="InterPro" id="IPR002762">
    <property type="entry name" value="CbiX-like"/>
</dbReference>
<evidence type="ECO:0000256" key="1">
    <source>
        <dbReference type="ARBA" id="ARBA00022723"/>
    </source>
</evidence>
<proteinExistence type="predicted"/>
<dbReference type="InterPro" id="IPR050963">
    <property type="entry name" value="Sirohydro_Cobaltochel/CbiX"/>
</dbReference>
<dbReference type="PANTHER" id="PTHR33542:SF5">
    <property type="entry name" value="FERROCHELATASE CHE1"/>
    <property type="match status" value="1"/>
</dbReference>
<protein>
    <submittedName>
        <fullName evidence="4">Cobalamin biosynthesis protein CbiX</fullName>
    </submittedName>
</protein>
<accession>A0A4R8ZA01</accession>
<dbReference type="GO" id="GO:0046872">
    <property type="term" value="F:metal ion binding"/>
    <property type="evidence" value="ECO:0007669"/>
    <property type="project" value="UniProtKB-KW"/>
</dbReference>
<feature type="compositionally biased region" description="Basic and acidic residues" evidence="3">
    <location>
        <begin position="15"/>
        <end position="43"/>
    </location>
</feature>
<dbReference type="Pfam" id="PF01903">
    <property type="entry name" value="CbiX"/>
    <property type="match status" value="1"/>
</dbReference>
<evidence type="ECO:0000313" key="5">
    <source>
        <dbReference type="Proteomes" id="UP000298424"/>
    </source>
</evidence>
<keyword evidence="1" id="KW-0479">Metal-binding</keyword>
<evidence type="ECO:0000256" key="3">
    <source>
        <dbReference type="SAM" id="MobiDB-lite"/>
    </source>
</evidence>